<dbReference type="Proteomes" id="UP001165498">
    <property type="component" value="Unassembled WGS sequence"/>
</dbReference>
<name>A0ABT1QUX2_9GAMM</name>
<keyword evidence="2" id="KW-1185">Reference proteome</keyword>
<comment type="caution">
    <text evidence="1">The sequence shown here is derived from an EMBL/GenBank/DDBJ whole genome shotgun (WGS) entry which is preliminary data.</text>
</comment>
<evidence type="ECO:0000313" key="2">
    <source>
        <dbReference type="Proteomes" id="UP001165498"/>
    </source>
</evidence>
<dbReference type="EMBL" id="JANFQO010000014">
    <property type="protein sequence ID" value="MCQ4166088.1"/>
    <property type="molecule type" value="Genomic_DNA"/>
</dbReference>
<gene>
    <name evidence="1" type="ORF">NM961_15305</name>
</gene>
<protein>
    <recommendedName>
        <fullName evidence="3">SMI1/KNR4 family protein</fullName>
    </recommendedName>
</protein>
<evidence type="ECO:0008006" key="3">
    <source>
        <dbReference type="Google" id="ProtNLM"/>
    </source>
</evidence>
<sequence>MRDWAALRACLAPWGALKSQPASDWQGPGPLPPALADFYREVGPWGETFHASVGAVGLTIAAGGNPVEVPPLHKLWARQAGFAWSRSPAEPLPGWPAQWLVIALEGSNPFVLDRDSGAVLFHFSGCGHWREPRVFAPDLAMALGGIATVANALGALGDEALDDDYTLKDSSRDFAARALAEFTGDSGQAQAMLAAWQWYL</sequence>
<evidence type="ECO:0000313" key="1">
    <source>
        <dbReference type="EMBL" id="MCQ4166088.1"/>
    </source>
</evidence>
<accession>A0ABT1QUX2</accession>
<proteinExistence type="predicted"/>
<reference evidence="1" key="1">
    <citation type="submission" date="2022-07" db="EMBL/GenBank/DDBJ databases">
        <title>Tahibacter sp., a new gammaproteobacterium isolated from the silt sample collected at pig farm.</title>
        <authorList>
            <person name="Chen H."/>
        </authorList>
    </citation>
    <scope>NUCLEOTIDE SEQUENCE</scope>
    <source>
        <strain evidence="1">P2K</strain>
    </source>
</reference>
<organism evidence="1 2">
    <name type="scientific">Tahibacter harae</name>
    <dbReference type="NCBI Taxonomy" id="2963937"/>
    <lineage>
        <taxon>Bacteria</taxon>
        <taxon>Pseudomonadati</taxon>
        <taxon>Pseudomonadota</taxon>
        <taxon>Gammaproteobacteria</taxon>
        <taxon>Lysobacterales</taxon>
        <taxon>Rhodanobacteraceae</taxon>
        <taxon>Tahibacter</taxon>
    </lineage>
</organism>
<dbReference type="RefSeq" id="WP_255915278.1">
    <property type="nucleotide sequence ID" value="NZ_JANFQO010000014.1"/>
</dbReference>